<evidence type="ECO:0000256" key="5">
    <source>
        <dbReference type="ARBA" id="ARBA00023065"/>
    </source>
</evidence>
<dbReference type="RefSeq" id="XP_038078447.1">
    <property type="nucleotide sequence ID" value="XM_038222519.1"/>
</dbReference>
<keyword evidence="6 8" id="KW-0472">Membrane</keyword>
<feature type="transmembrane region" description="Helical" evidence="8">
    <location>
        <begin position="815"/>
        <end position="832"/>
    </location>
</feature>
<dbReference type="InterPro" id="IPR050927">
    <property type="entry name" value="TRPM"/>
</dbReference>
<evidence type="ECO:0000259" key="9">
    <source>
        <dbReference type="Pfam" id="PF00520"/>
    </source>
</evidence>
<dbReference type="PANTHER" id="PTHR13800">
    <property type="entry name" value="TRANSIENT RECEPTOR POTENTIAL CATION CHANNEL, SUBFAMILY M, MEMBER 6"/>
    <property type="match status" value="1"/>
</dbReference>
<dbReference type="PANTHER" id="PTHR13800:SF12">
    <property type="entry name" value="TRANSIENT RECEPTOR POTENTIAL CATION CHANNEL SUBFAMILY M MEMBER-LIKE 2"/>
    <property type="match status" value="1"/>
</dbReference>
<dbReference type="Proteomes" id="UP000887568">
    <property type="component" value="Unplaced"/>
</dbReference>
<keyword evidence="13" id="KW-1185">Reference proteome</keyword>
<feature type="transmembrane region" description="Helical" evidence="8">
    <location>
        <begin position="611"/>
        <end position="634"/>
    </location>
</feature>
<organism evidence="12 13">
    <name type="scientific">Patiria miniata</name>
    <name type="common">Bat star</name>
    <name type="synonym">Asterina miniata</name>
    <dbReference type="NCBI Taxonomy" id="46514"/>
    <lineage>
        <taxon>Eukaryota</taxon>
        <taxon>Metazoa</taxon>
        <taxon>Echinodermata</taxon>
        <taxon>Eleutherozoa</taxon>
        <taxon>Asterozoa</taxon>
        <taxon>Asteroidea</taxon>
        <taxon>Valvatacea</taxon>
        <taxon>Valvatida</taxon>
        <taxon>Asterinidae</taxon>
        <taxon>Patiria</taxon>
    </lineage>
</organism>
<dbReference type="Pfam" id="PF18139">
    <property type="entry name" value="LSDAT_euk"/>
    <property type="match status" value="1"/>
</dbReference>
<feature type="domain" description="TRPM-like" evidence="11">
    <location>
        <begin position="379"/>
        <end position="465"/>
    </location>
</feature>
<evidence type="ECO:0000256" key="1">
    <source>
        <dbReference type="ARBA" id="ARBA00004141"/>
    </source>
</evidence>
<feature type="domain" description="TRPM SLOG" evidence="10">
    <location>
        <begin position="68"/>
        <end position="308"/>
    </location>
</feature>
<feature type="transmembrane region" description="Helical" evidence="8">
    <location>
        <begin position="780"/>
        <end position="803"/>
    </location>
</feature>
<evidence type="ECO:0000259" key="10">
    <source>
        <dbReference type="Pfam" id="PF18139"/>
    </source>
</evidence>
<dbReference type="Pfam" id="PF00520">
    <property type="entry name" value="Ion_trans"/>
    <property type="match status" value="1"/>
</dbReference>
<comment type="subcellular location">
    <subcellularLocation>
        <location evidence="1">Membrane</location>
        <topology evidence="1">Multi-pass membrane protein</topology>
    </subcellularLocation>
</comment>
<evidence type="ECO:0000256" key="4">
    <source>
        <dbReference type="ARBA" id="ARBA00022989"/>
    </source>
</evidence>
<evidence type="ECO:0000256" key="6">
    <source>
        <dbReference type="ARBA" id="ARBA00023136"/>
    </source>
</evidence>
<feature type="domain" description="TRPM-like" evidence="11">
    <location>
        <begin position="479"/>
        <end position="596"/>
    </location>
</feature>
<reference evidence="12" key="1">
    <citation type="submission" date="2022-11" db="UniProtKB">
        <authorList>
            <consortium name="EnsemblMetazoa"/>
        </authorList>
    </citation>
    <scope>IDENTIFICATION</scope>
</reference>
<dbReference type="GeneID" id="119745869"/>
<evidence type="ECO:0000313" key="12">
    <source>
        <dbReference type="EnsemblMetazoa" id="XP_038078447.1"/>
    </source>
</evidence>
<protein>
    <submittedName>
        <fullName evidence="12">Uncharacterized protein</fullName>
    </submittedName>
</protein>
<dbReference type="OMA" id="DECERMT"/>
<keyword evidence="4 8" id="KW-1133">Transmembrane helix</keyword>
<dbReference type="OrthoDB" id="9994106at2759"/>
<feature type="transmembrane region" description="Helical" evidence="8">
    <location>
        <begin position="933"/>
        <end position="958"/>
    </location>
</feature>
<dbReference type="GO" id="GO:0005886">
    <property type="term" value="C:plasma membrane"/>
    <property type="evidence" value="ECO:0007669"/>
    <property type="project" value="TreeGrafter"/>
</dbReference>
<feature type="transmembrane region" description="Helical" evidence="8">
    <location>
        <begin position="718"/>
        <end position="737"/>
    </location>
</feature>
<proteinExistence type="predicted"/>
<keyword evidence="2" id="KW-0813">Transport</keyword>
<feature type="transmembrane region" description="Helical" evidence="8">
    <location>
        <begin position="989"/>
        <end position="1008"/>
    </location>
</feature>
<evidence type="ECO:0000256" key="3">
    <source>
        <dbReference type="ARBA" id="ARBA00022692"/>
    </source>
</evidence>
<keyword evidence="5" id="KW-0406">Ion transport</keyword>
<dbReference type="GO" id="GO:0099604">
    <property type="term" value="F:ligand-gated calcium channel activity"/>
    <property type="evidence" value="ECO:0007669"/>
    <property type="project" value="TreeGrafter"/>
</dbReference>
<evidence type="ECO:0000256" key="7">
    <source>
        <dbReference type="ARBA" id="ARBA00023303"/>
    </source>
</evidence>
<keyword evidence="3 8" id="KW-0812">Transmembrane</keyword>
<dbReference type="InterPro" id="IPR057366">
    <property type="entry name" value="TRPM-like"/>
</dbReference>
<dbReference type="AlphaFoldDB" id="A0A914BSF4"/>
<dbReference type="InterPro" id="IPR005821">
    <property type="entry name" value="Ion_trans_dom"/>
</dbReference>
<evidence type="ECO:0000313" key="13">
    <source>
        <dbReference type="Proteomes" id="UP000887568"/>
    </source>
</evidence>
<feature type="domain" description="Ion transport" evidence="9">
    <location>
        <begin position="727"/>
        <end position="969"/>
    </location>
</feature>
<keyword evidence="7" id="KW-0407">Ion channel</keyword>
<evidence type="ECO:0000256" key="8">
    <source>
        <dbReference type="SAM" id="Phobius"/>
    </source>
</evidence>
<evidence type="ECO:0000259" key="11">
    <source>
        <dbReference type="Pfam" id="PF25508"/>
    </source>
</evidence>
<accession>A0A914BSF4</accession>
<name>A0A914BSF4_PATMI</name>
<evidence type="ECO:0000256" key="2">
    <source>
        <dbReference type="ARBA" id="ARBA00022448"/>
    </source>
</evidence>
<dbReference type="EnsemblMetazoa" id="XM_038222519.1">
    <property type="protein sequence ID" value="XP_038078447.1"/>
    <property type="gene ID" value="LOC119745869"/>
</dbReference>
<feature type="transmembrane region" description="Helical" evidence="8">
    <location>
        <begin position="852"/>
        <end position="874"/>
    </location>
</feature>
<dbReference type="Pfam" id="PF25508">
    <property type="entry name" value="TRPM2"/>
    <property type="match status" value="2"/>
</dbReference>
<sequence length="1143" mass="129597">MTDTKELVPLDLSMDSSTCSRGSQASLRHRQTRHIADWAACGFRSQASCEFGSIQFFKGAQKHKKNSKFLIVDTRESADPLLRVLLEKWQLDLPKLLIHLVGAKRQTGVEYSKMMGKTFSKELIDAIHHTDAWLLTNGLHHGITESVGKALVDATKIASTDQHQLVAIGMAPAIAITHIENLQQSVGGPVEYQMEILDGDSDTSTCLLDSSHTHFIIEQDRCQDGAVSEPLLAALIDKIAQSKIQQTNATVPVVYVLFGGDEDSLLAVHSAVVIRNIPVIIVAGSGGVADRLAAAVQSNYSTSAEEDNASKIQEIMHPSRAHLVTVYREDQGMDAALLMSLMNTNRGARGQNELLLAVIWNRIDLARKELAMNKNWIDQFQEIQLAESLQYALIHDQHKFVEFFLDRDCIDLQTFLTRERLIDLYSQVGARTLLWKLLIDERKANPISSKPDLKDVGNILKSLIGLNSFNPEYLRNDVEDTFSKPYHELLVWAVLQHRKNMAWVLWKHGGTSIGGALLASKLLKSMSRLVNEPGIADEMLQHGREFQDRAIKVMNCCYAENQHATWLLLTQVLPDWGNATCLEFAFAAKNKLFISQAAVQNLLQKLWMGRLAADTGLMAMWICTLIPFAALSLVKFTPSDKLAKPTVKVVPSSPNRGVYAVSGIPNNSYRYLDEADGQYKSLQRSLFPKLTPEALNQPSPIFWLTKLLLFFKAPVIGFSYHLISHLLFLLVFSYILLKDFTDHQSLLEIFLMIWVVTLIFEELREFLQEDYDSVRERLEAWLWGYWNLLDLVALVMFSVGMALRYTHGTLVGARIVLALDLIVFYLRILQFFSANKFLGPKLIMIVKMMVDIVTFICILFVFLVAYGVAFQSILYPNEQSSLEIVRGVLYQPYFQLYGELFLKDIHGDECERMTSDMMTTPASTPIACPQNSWFGTIVLAFYLFISNIMLLNLLIAMFNYTFSTVQDNTDTYWKFQRFQLVKEYYMRPVVAPPFIIVAHVYLVLRFLWRRFLSQNKQRDDSSVMRKHIYIKDQQLYSELSSWETVKGKDFLAAAEKQHDKDVLRRIKQTNKRLDEMSANSGAEDRGLMQRLDSMQTQVDRRLTAIETQMNGLEQLLRNVCGMHLSAGPSGALTADQHPAQQGI</sequence>
<dbReference type="InterPro" id="IPR041491">
    <property type="entry name" value="TRPM_SLOG"/>
</dbReference>